<comment type="caution">
    <text evidence="1">The sequence shown here is derived from an EMBL/GenBank/DDBJ whole genome shotgun (WGS) entry which is preliminary data.</text>
</comment>
<organism evidence="1 2">
    <name type="scientific">Arenibacter antarcticus</name>
    <dbReference type="NCBI Taxonomy" id="2040469"/>
    <lineage>
        <taxon>Bacteria</taxon>
        <taxon>Pseudomonadati</taxon>
        <taxon>Bacteroidota</taxon>
        <taxon>Flavobacteriia</taxon>
        <taxon>Flavobacteriales</taxon>
        <taxon>Flavobacteriaceae</taxon>
        <taxon>Arenibacter</taxon>
    </lineage>
</organism>
<protein>
    <recommendedName>
        <fullName evidence="3">CARDB domain-containing protein</fullName>
    </recommendedName>
</protein>
<name>A0ABW5VJ81_9FLAO</name>
<dbReference type="Proteomes" id="UP001597532">
    <property type="component" value="Unassembled WGS sequence"/>
</dbReference>
<evidence type="ECO:0008006" key="3">
    <source>
        <dbReference type="Google" id="ProtNLM"/>
    </source>
</evidence>
<gene>
    <name evidence="1" type="ORF">ACFS1K_10795</name>
</gene>
<keyword evidence="2" id="KW-1185">Reference proteome</keyword>
<dbReference type="EMBL" id="JBHUOK010000030">
    <property type="protein sequence ID" value="MFD2790253.1"/>
    <property type="molecule type" value="Genomic_DNA"/>
</dbReference>
<dbReference type="RefSeq" id="WP_251805730.1">
    <property type="nucleotide sequence ID" value="NZ_CP166679.1"/>
</dbReference>
<evidence type="ECO:0000313" key="1">
    <source>
        <dbReference type="EMBL" id="MFD2790253.1"/>
    </source>
</evidence>
<reference evidence="2" key="1">
    <citation type="journal article" date="2019" name="Int. J. Syst. Evol. Microbiol.">
        <title>The Global Catalogue of Microorganisms (GCM) 10K type strain sequencing project: providing services to taxonomists for standard genome sequencing and annotation.</title>
        <authorList>
            <consortium name="The Broad Institute Genomics Platform"/>
            <consortium name="The Broad Institute Genome Sequencing Center for Infectious Disease"/>
            <person name="Wu L."/>
            <person name="Ma J."/>
        </authorList>
    </citation>
    <scope>NUCLEOTIDE SEQUENCE [LARGE SCALE GENOMIC DNA]</scope>
    <source>
        <strain evidence="2">KCTC 52924</strain>
    </source>
</reference>
<sequence length="377" mass="41923">MSVNIKKAAGYISSLRKSREEYLKKVPGRLAKIYSGKDKNPKPDYFRESSFLYIRSYNGDVGVRPFSGINFWNSPDITINPISNAGMNTTELYAGNTYNIRCRLNNRGDLMIPFPKVELFLTNPSLGFNTTVGELLGLTQLQGLLLPASNGEAQFTYTVPASEAGHKCLFARTYSFSPLDKPFDLHALDPRLDRHIGQKNLNIISQGSTYSFNLVHQPNAIETIEFRPMTVRHVTNLQHPALQKVKITALKDNKALAQIKLEVVAKTPHKINLTNEKGLWQIRTSGKGISVEKQGEIIKSTNAILKAIHSGKGSHQHFRKELKPFRELNRHVAVTSLQITIPDFGTRKGYAVGLEIINKNKVDGTVKGGITVIATGN</sequence>
<proteinExistence type="predicted"/>
<evidence type="ECO:0000313" key="2">
    <source>
        <dbReference type="Proteomes" id="UP001597532"/>
    </source>
</evidence>
<accession>A0ABW5VJ81</accession>